<dbReference type="Gene3D" id="3.40.50.2020">
    <property type="match status" value="1"/>
</dbReference>
<dbReference type="Proteomes" id="UP000612362">
    <property type="component" value="Unassembled WGS sequence"/>
</dbReference>
<accession>A0A8J3HYS5</accession>
<sequence length="59" mass="6811">MSSIYRDRSEAGRHLATLLSMYEQRPDVLVLALPRGGCQSHLRLRVHSTRPWIPFSYAN</sequence>
<gene>
    <name evidence="1" type="ORF">KSX_05870</name>
</gene>
<evidence type="ECO:0000313" key="2">
    <source>
        <dbReference type="Proteomes" id="UP000612362"/>
    </source>
</evidence>
<protein>
    <submittedName>
        <fullName evidence="1">Uncharacterized protein</fullName>
    </submittedName>
</protein>
<comment type="caution">
    <text evidence="1">The sequence shown here is derived from an EMBL/GenBank/DDBJ whole genome shotgun (WGS) entry which is preliminary data.</text>
</comment>
<evidence type="ECO:0000313" key="1">
    <source>
        <dbReference type="EMBL" id="GHO42424.1"/>
    </source>
</evidence>
<organism evidence="1 2">
    <name type="scientific">Ktedonospora formicarum</name>
    <dbReference type="NCBI Taxonomy" id="2778364"/>
    <lineage>
        <taxon>Bacteria</taxon>
        <taxon>Bacillati</taxon>
        <taxon>Chloroflexota</taxon>
        <taxon>Ktedonobacteria</taxon>
        <taxon>Ktedonobacterales</taxon>
        <taxon>Ktedonobacteraceae</taxon>
        <taxon>Ktedonospora</taxon>
    </lineage>
</organism>
<proteinExistence type="predicted"/>
<name>A0A8J3HYS5_9CHLR</name>
<reference evidence="1" key="1">
    <citation type="submission" date="2020-10" db="EMBL/GenBank/DDBJ databases">
        <title>Taxonomic study of unclassified bacteria belonging to the class Ktedonobacteria.</title>
        <authorList>
            <person name="Yabe S."/>
            <person name="Wang C.M."/>
            <person name="Zheng Y."/>
            <person name="Sakai Y."/>
            <person name="Cavaletti L."/>
            <person name="Monciardini P."/>
            <person name="Donadio S."/>
        </authorList>
    </citation>
    <scope>NUCLEOTIDE SEQUENCE</scope>
    <source>
        <strain evidence="1">SOSP1-1</strain>
    </source>
</reference>
<dbReference type="EMBL" id="BNJF01000001">
    <property type="protein sequence ID" value="GHO42424.1"/>
    <property type="molecule type" value="Genomic_DNA"/>
</dbReference>
<dbReference type="InterPro" id="IPR029057">
    <property type="entry name" value="PRTase-like"/>
</dbReference>
<keyword evidence="2" id="KW-1185">Reference proteome</keyword>
<dbReference type="AlphaFoldDB" id="A0A8J3HYS5"/>